<dbReference type="PROSITE" id="PS51155">
    <property type="entry name" value="CHIT_BIND_RR_2"/>
    <property type="match status" value="1"/>
</dbReference>
<evidence type="ECO:0008006" key="6">
    <source>
        <dbReference type="Google" id="ProtNLM"/>
    </source>
</evidence>
<dbReference type="GO" id="GO:0062129">
    <property type="term" value="C:chitin-based extracellular matrix"/>
    <property type="evidence" value="ECO:0007669"/>
    <property type="project" value="TreeGrafter"/>
</dbReference>
<dbReference type="InterPro" id="IPR031311">
    <property type="entry name" value="CHIT_BIND_RR_consensus"/>
</dbReference>
<dbReference type="EMBL" id="JAWQEG010004025">
    <property type="protein sequence ID" value="KAK3863386.1"/>
    <property type="molecule type" value="Genomic_DNA"/>
</dbReference>
<dbReference type="InterPro" id="IPR000618">
    <property type="entry name" value="Insect_cuticle"/>
</dbReference>
<dbReference type="Proteomes" id="UP001286313">
    <property type="component" value="Unassembled WGS sequence"/>
</dbReference>
<evidence type="ECO:0000256" key="2">
    <source>
        <dbReference type="PROSITE-ProRule" id="PRU00497"/>
    </source>
</evidence>
<proteinExistence type="predicted"/>
<dbReference type="PANTHER" id="PTHR10380:SF196">
    <property type="entry name" value="CUTICULAR PROTEIN 72EA"/>
    <property type="match status" value="1"/>
</dbReference>
<dbReference type="Pfam" id="PF00379">
    <property type="entry name" value="Chitin_bind_4"/>
    <property type="match status" value="1"/>
</dbReference>
<name>A0AAE1EXX1_PETCI</name>
<keyword evidence="1 2" id="KW-0193">Cuticle</keyword>
<evidence type="ECO:0000313" key="5">
    <source>
        <dbReference type="Proteomes" id="UP001286313"/>
    </source>
</evidence>
<organism evidence="4 5">
    <name type="scientific">Petrolisthes cinctipes</name>
    <name type="common">Flat porcelain crab</name>
    <dbReference type="NCBI Taxonomy" id="88211"/>
    <lineage>
        <taxon>Eukaryota</taxon>
        <taxon>Metazoa</taxon>
        <taxon>Ecdysozoa</taxon>
        <taxon>Arthropoda</taxon>
        <taxon>Crustacea</taxon>
        <taxon>Multicrustacea</taxon>
        <taxon>Malacostraca</taxon>
        <taxon>Eumalacostraca</taxon>
        <taxon>Eucarida</taxon>
        <taxon>Decapoda</taxon>
        <taxon>Pleocyemata</taxon>
        <taxon>Anomura</taxon>
        <taxon>Galatheoidea</taxon>
        <taxon>Porcellanidae</taxon>
        <taxon>Petrolisthes</taxon>
    </lineage>
</organism>
<feature type="region of interest" description="Disordered" evidence="3">
    <location>
        <begin position="1"/>
        <end position="39"/>
    </location>
</feature>
<dbReference type="GO" id="GO:0008010">
    <property type="term" value="F:structural constituent of chitin-based larval cuticle"/>
    <property type="evidence" value="ECO:0007669"/>
    <property type="project" value="TreeGrafter"/>
</dbReference>
<dbReference type="AlphaFoldDB" id="A0AAE1EXX1"/>
<protein>
    <recommendedName>
        <fullName evidence="6">Cuticle protein 6</fullName>
    </recommendedName>
</protein>
<gene>
    <name evidence="4" type="ORF">Pcinc_030836</name>
</gene>
<feature type="compositionally biased region" description="Basic residues" evidence="3">
    <location>
        <begin position="13"/>
        <end position="26"/>
    </location>
</feature>
<sequence>MGRERREREGRTSARRRRRSKRRRREHGQMSDLGRGYINTEEGSPIRQLLQRVNMNALTVLCLAAGVVCSSSQLFGYPPTYRYPGVLGAYPSFYHHAHAPVIFKPVASSPVTLKTIAPAPVSPTQVIYNVAPVAPLAPVQSKYHAQDELGQYSFGYFGGPSSRAETRDAFGNVRGSYNYVDPDGKVQTQHYVADGLGFRVAATNLPVAPDASETVKETPEVIAQKAILTAIHDKAPTFRKKRSAPVAPPAPTFYNPYNPLRFSYAFSAPLTYTHGSTFPNHLMYSAGIPAFTPYNTFPAVSQYPAITTYPAAPRNAEVLQVTHNPGHAISYRVQEA</sequence>
<dbReference type="PROSITE" id="PS00233">
    <property type="entry name" value="CHIT_BIND_RR_1"/>
    <property type="match status" value="1"/>
</dbReference>
<evidence type="ECO:0000313" key="4">
    <source>
        <dbReference type="EMBL" id="KAK3863386.1"/>
    </source>
</evidence>
<dbReference type="InterPro" id="IPR050468">
    <property type="entry name" value="Cuticle_Struct_Prot"/>
</dbReference>
<accession>A0AAE1EXX1</accession>
<evidence type="ECO:0000256" key="1">
    <source>
        <dbReference type="ARBA" id="ARBA00022460"/>
    </source>
</evidence>
<feature type="compositionally biased region" description="Basic and acidic residues" evidence="3">
    <location>
        <begin position="1"/>
        <end position="12"/>
    </location>
</feature>
<keyword evidence="5" id="KW-1185">Reference proteome</keyword>
<reference evidence="4" key="1">
    <citation type="submission" date="2023-10" db="EMBL/GenBank/DDBJ databases">
        <title>Genome assemblies of two species of porcelain crab, Petrolisthes cinctipes and Petrolisthes manimaculis (Anomura: Porcellanidae).</title>
        <authorList>
            <person name="Angst P."/>
        </authorList>
    </citation>
    <scope>NUCLEOTIDE SEQUENCE</scope>
    <source>
        <strain evidence="4">PB745_01</strain>
        <tissue evidence="4">Gill</tissue>
    </source>
</reference>
<evidence type="ECO:0000256" key="3">
    <source>
        <dbReference type="SAM" id="MobiDB-lite"/>
    </source>
</evidence>
<dbReference type="PANTHER" id="PTHR10380">
    <property type="entry name" value="CUTICLE PROTEIN"/>
    <property type="match status" value="1"/>
</dbReference>
<comment type="caution">
    <text evidence="4">The sequence shown here is derived from an EMBL/GenBank/DDBJ whole genome shotgun (WGS) entry which is preliminary data.</text>
</comment>